<feature type="domain" description="FAD-binding" evidence="4">
    <location>
        <begin position="3"/>
        <end position="327"/>
    </location>
</feature>
<evidence type="ECO:0000313" key="6">
    <source>
        <dbReference type="Proteomes" id="UP000517916"/>
    </source>
</evidence>
<dbReference type="PRINTS" id="PR00420">
    <property type="entry name" value="RNGMNOXGNASE"/>
</dbReference>
<reference evidence="5 6" key="1">
    <citation type="submission" date="2020-08" db="EMBL/GenBank/DDBJ databases">
        <title>Genomic Encyclopedia of Archaeal and Bacterial Type Strains, Phase II (KMG-II): from individual species to whole genera.</title>
        <authorList>
            <person name="Goeker M."/>
        </authorList>
    </citation>
    <scope>NUCLEOTIDE SEQUENCE [LARGE SCALE GENOMIC DNA]</scope>
    <source>
        <strain evidence="5 6">DSM 43850</strain>
    </source>
</reference>
<evidence type="ECO:0000256" key="1">
    <source>
        <dbReference type="ARBA" id="ARBA00001974"/>
    </source>
</evidence>
<name>A0ABR6BD25_9PSEU</name>
<dbReference type="InterPro" id="IPR036188">
    <property type="entry name" value="FAD/NAD-bd_sf"/>
</dbReference>
<dbReference type="PANTHER" id="PTHR43004">
    <property type="entry name" value="TRK SYSTEM POTASSIUM UPTAKE PROTEIN"/>
    <property type="match status" value="1"/>
</dbReference>
<dbReference type="Gene3D" id="3.40.30.120">
    <property type="match status" value="1"/>
</dbReference>
<dbReference type="PANTHER" id="PTHR43004:SF19">
    <property type="entry name" value="BINDING MONOOXYGENASE, PUTATIVE (JCVI)-RELATED"/>
    <property type="match status" value="1"/>
</dbReference>
<dbReference type="Pfam" id="PF01494">
    <property type="entry name" value="FAD_binding_3"/>
    <property type="match status" value="1"/>
</dbReference>
<comment type="caution">
    <text evidence="5">The sequence shown here is derived from an EMBL/GenBank/DDBJ whole genome shotgun (WGS) entry which is preliminary data.</text>
</comment>
<organism evidence="5 6">
    <name type="scientific">Kutzneria viridogrisea</name>
    <dbReference type="NCBI Taxonomy" id="47990"/>
    <lineage>
        <taxon>Bacteria</taxon>
        <taxon>Bacillati</taxon>
        <taxon>Actinomycetota</taxon>
        <taxon>Actinomycetes</taxon>
        <taxon>Pseudonocardiales</taxon>
        <taxon>Pseudonocardiaceae</taxon>
        <taxon>Kutzneria</taxon>
    </lineage>
</organism>
<dbReference type="EMBL" id="JACJID010000001">
    <property type="protein sequence ID" value="MBA8924690.1"/>
    <property type="molecule type" value="Genomic_DNA"/>
</dbReference>
<keyword evidence="3" id="KW-0274">FAD</keyword>
<dbReference type="Proteomes" id="UP000517916">
    <property type="component" value="Unassembled WGS sequence"/>
</dbReference>
<evidence type="ECO:0000256" key="3">
    <source>
        <dbReference type="ARBA" id="ARBA00022827"/>
    </source>
</evidence>
<sequence>MTVDVVVAGGGPVGLMLACELALNGVAVTVVEREPAPVEQLKAGSITLRTMQVLTMRGLLHRVEGVIPLPPGVAGHFAGITKLEVPERGEPGAVIVMQVQIERMLQARALELGVDLRREQEVTGLDQDEQGVRVHTSGGTIRARYLVGCDGGRSAVRKLAGFEFPGTDPTVTCRQGIVTLEGAESLPKSWNHTPRGVFVNGPGPRLLTVEFDGPPTDRDAPVTAGELEDSLERVTGVRARITEGKWLSRYTDNTRQVPGYRRGRVLLAGDAAHVHAPWGGQGLNLGIHDAVNLGWKLAATVHGWAPAELLDTYTSEQHPVGARVLSNTRAQLAMMNPDPHHLAMRELMSELMDLPEVCVKLGSMLAFADIRHDPRVPDSHELAGRFAPVCGDLSAGKAVLVGPAELGEHLAGWSDRVELRVDSAVETAVLIRPDGYVAWAGTGEWVGLEKALFTWFGDPVVN</sequence>
<dbReference type="Gene3D" id="3.30.70.2450">
    <property type="match status" value="1"/>
</dbReference>
<evidence type="ECO:0000259" key="4">
    <source>
        <dbReference type="Pfam" id="PF01494"/>
    </source>
</evidence>
<evidence type="ECO:0000313" key="5">
    <source>
        <dbReference type="EMBL" id="MBA8924690.1"/>
    </source>
</evidence>
<dbReference type="InterPro" id="IPR002938">
    <property type="entry name" value="FAD-bd"/>
</dbReference>
<dbReference type="InterPro" id="IPR050641">
    <property type="entry name" value="RIFMO-like"/>
</dbReference>
<dbReference type="Gene3D" id="3.50.50.60">
    <property type="entry name" value="FAD/NAD(P)-binding domain"/>
    <property type="match status" value="1"/>
</dbReference>
<keyword evidence="2" id="KW-0285">Flavoprotein</keyword>
<dbReference type="SUPFAM" id="SSF51905">
    <property type="entry name" value="FAD/NAD(P)-binding domain"/>
    <property type="match status" value="1"/>
</dbReference>
<dbReference type="RefSeq" id="WP_025357785.1">
    <property type="nucleotide sequence ID" value="NZ_BAAABQ010000001.1"/>
</dbReference>
<protein>
    <submittedName>
        <fullName evidence="5">2-polyprenyl-6-methoxyphenol hydroxylase-like FAD-dependent oxidoreductase</fullName>
    </submittedName>
</protein>
<gene>
    <name evidence="5" type="ORF">BC739_001887</name>
</gene>
<comment type="cofactor">
    <cofactor evidence="1">
        <name>FAD</name>
        <dbReference type="ChEBI" id="CHEBI:57692"/>
    </cofactor>
</comment>
<evidence type="ECO:0000256" key="2">
    <source>
        <dbReference type="ARBA" id="ARBA00022630"/>
    </source>
</evidence>
<accession>A0ABR6BD25</accession>
<keyword evidence="6" id="KW-1185">Reference proteome</keyword>
<dbReference type="Pfam" id="PF21274">
    <property type="entry name" value="Rng_hyd_C"/>
    <property type="match status" value="1"/>
</dbReference>
<proteinExistence type="predicted"/>